<organism evidence="2 3">
    <name type="scientific">Peribacillus huizhouensis</name>
    <dbReference type="NCBI Taxonomy" id="1501239"/>
    <lineage>
        <taxon>Bacteria</taxon>
        <taxon>Bacillati</taxon>
        <taxon>Bacillota</taxon>
        <taxon>Bacilli</taxon>
        <taxon>Bacillales</taxon>
        <taxon>Bacillaceae</taxon>
        <taxon>Peribacillus</taxon>
    </lineage>
</organism>
<gene>
    <name evidence="2" type="ORF">HNP81_004832</name>
</gene>
<accession>A0ABR6CWT6</accession>
<evidence type="ECO:0000313" key="2">
    <source>
        <dbReference type="EMBL" id="MBA9029420.1"/>
    </source>
</evidence>
<reference evidence="2 3" key="1">
    <citation type="submission" date="2020-08" db="EMBL/GenBank/DDBJ databases">
        <title>Genomic Encyclopedia of Type Strains, Phase IV (KMG-IV): sequencing the most valuable type-strain genomes for metagenomic binning, comparative biology and taxonomic classification.</title>
        <authorList>
            <person name="Goeker M."/>
        </authorList>
    </citation>
    <scope>NUCLEOTIDE SEQUENCE [LARGE SCALE GENOMIC DNA]</scope>
    <source>
        <strain evidence="2 3">DSM 105481</strain>
    </source>
</reference>
<dbReference type="InterPro" id="IPR025711">
    <property type="entry name" value="PepSY"/>
</dbReference>
<dbReference type="Pfam" id="PF03413">
    <property type="entry name" value="PepSY"/>
    <property type="match status" value="1"/>
</dbReference>
<dbReference type="Proteomes" id="UP000626697">
    <property type="component" value="Unassembled WGS sequence"/>
</dbReference>
<dbReference type="RefSeq" id="WP_182504155.1">
    <property type="nucleotide sequence ID" value="NZ_JACJHX010000041.1"/>
</dbReference>
<evidence type="ECO:0000313" key="3">
    <source>
        <dbReference type="Proteomes" id="UP000626697"/>
    </source>
</evidence>
<evidence type="ECO:0000259" key="1">
    <source>
        <dbReference type="Pfam" id="PF03413"/>
    </source>
</evidence>
<dbReference type="EMBL" id="JACJHX010000041">
    <property type="protein sequence ID" value="MBA9029420.1"/>
    <property type="molecule type" value="Genomic_DNA"/>
</dbReference>
<name>A0ABR6CWT6_9BACI</name>
<keyword evidence="3" id="KW-1185">Reference proteome</keyword>
<dbReference type="Gene3D" id="3.10.450.40">
    <property type="match status" value="1"/>
</dbReference>
<sequence length="102" mass="10849">MNLIPMLLTGALIAGGLGAHTLLDNQPVTEQTNAPSLTINELQAKTIALDTSKGGLVTNTQTVENYGSKTYKISIVNQNTEYTVDIDASTGDALIVNQQMKE</sequence>
<comment type="caution">
    <text evidence="2">The sequence shown here is derived from an EMBL/GenBank/DDBJ whole genome shotgun (WGS) entry which is preliminary data.</text>
</comment>
<proteinExistence type="predicted"/>
<feature type="domain" description="PepSY" evidence="1">
    <location>
        <begin position="39"/>
        <end position="93"/>
    </location>
</feature>
<protein>
    <submittedName>
        <fullName evidence="2">Membrane protein YkoI</fullName>
    </submittedName>
</protein>